<dbReference type="PANTHER" id="PTHR43547">
    <property type="entry name" value="TWO-COMPONENT HISTIDINE KINASE"/>
    <property type="match status" value="1"/>
</dbReference>
<dbReference type="RefSeq" id="WP_284293833.1">
    <property type="nucleotide sequence ID" value="NZ_BSUK01000001.1"/>
</dbReference>
<organism evidence="19 20">
    <name type="scientific">Luteimicrobium album</name>
    <dbReference type="NCBI Taxonomy" id="1054550"/>
    <lineage>
        <taxon>Bacteria</taxon>
        <taxon>Bacillati</taxon>
        <taxon>Actinomycetota</taxon>
        <taxon>Actinomycetes</taxon>
        <taxon>Micrococcales</taxon>
        <taxon>Luteimicrobium</taxon>
    </lineage>
</organism>
<protein>
    <recommendedName>
        <fullName evidence="14">Sensor histidine kinase MtrB</fullName>
        <ecNumber evidence="3">2.7.13.3</ecNumber>
    </recommendedName>
</protein>
<dbReference type="CDD" id="cd00082">
    <property type="entry name" value="HisKA"/>
    <property type="match status" value="1"/>
</dbReference>
<reference evidence="20" key="1">
    <citation type="journal article" date="2019" name="Int. J. Syst. Evol. Microbiol.">
        <title>The Global Catalogue of Microorganisms (GCM) 10K type strain sequencing project: providing services to taxonomists for standard genome sequencing and annotation.</title>
        <authorList>
            <consortium name="The Broad Institute Genomics Platform"/>
            <consortium name="The Broad Institute Genome Sequencing Center for Infectious Disease"/>
            <person name="Wu L."/>
            <person name="Ma J."/>
        </authorList>
    </citation>
    <scope>NUCLEOTIDE SEQUENCE [LARGE SCALE GENOMIC DNA]</scope>
    <source>
        <strain evidence="20">NBRC 106348</strain>
    </source>
</reference>
<dbReference type="PROSITE" id="PS50885">
    <property type="entry name" value="HAMP"/>
    <property type="match status" value="1"/>
</dbReference>
<keyword evidence="10" id="KW-0067">ATP-binding</keyword>
<accession>A0ABQ6I314</accession>
<keyword evidence="20" id="KW-1185">Reference proteome</keyword>
<name>A0ABQ6I314_9MICO</name>
<evidence type="ECO:0000256" key="14">
    <source>
        <dbReference type="ARBA" id="ARBA00035305"/>
    </source>
</evidence>
<keyword evidence="12" id="KW-0902">Two-component regulatory system</keyword>
<evidence type="ECO:0000256" key="6">
    <source>
        <dbReference type="ARBA" id="ARBA00022679"/>
    </source>
</evidence>
<evidence type="ECO:0000256" key="11">
    <source>
        <dbReference type="ARBA" id="ARBA00022989"/>
    </source>
</evidence>
<dbReference type="SUPFAM" id="SSF47384">
    <property type="entry name" value="Homodimeric domain of signal transducing histidine kinase"/>
    <property type="match status" value="1"/>
</dbReference>
<evidence type="ECO:0000313" key="20">
    <source>
        <dbReference type="Proteomes" id="UP001157091"/>
    </source>
</evidence>
<keyword evidence="9 19" id="KW-0418">Kinase</keyword>
<evidence type="ECO:0000256" key="1">
    <source>
        <dbReference type="ARBA" id="ARBA00000085"/>
    </source>
</evidence>
<dbReference type="CDD" id="cd06225">
    <property type="entry name" value="HAMP"/>
    <property type="match status" value="1"/>
</dbReference>
<dbReference type="InterPro" id="IPR004358">
    <property type="entry name" value="Sig_transdc_His_kin-like_C"/>
</dbReference>
<evidence type="ECO:0000313" key="19">
    <source>
        <dbReference type="EMBL" id="GMA25165.1"/>
    </source>
</evidence>
<dbReference type="InterPro" id="IPR003661">
    <property type="entry name" value="HisK_dim/P_dom"/>
</dbReference>
<dbReference type="Pfam" id="PF00672">
    <property type="entry name" value="HAMP"/>
    <property type="match status" value="1"/>
</dbReference>
<comment type="catalytic activity">
    <reaction evidence="1">
        <text>ATP + protein L-histidine = ADP + protein N-phospho-L-histidine.</text>
        <dbReference type="EC" id="2.7.13.3"/>
    </reaction>
</comment>
<dbReference type="Gene3D" id="1.10.287.130">
    <property type="match status" value="1"/>
</dbReference>
<dbReference type="PROSITE" id="PS50109">
    <property type="entry name" value="HIS_KIN"/>
    <property type="match status" value="1"/>
</dbReference>
<dbReference type="SUPFAM" id="SSF55874">
    <property type="entry name" value="ATPase domain of HSP90 chaperone/DNA topoisomerase II/histidine kinase"/>
    <property type="match status" value="1"/>
</dbReference>
<evidence type="ECO:0000256" key="8">
    <source>
        <dbReference type="ARBA" id="ARBA00022741"/>
    </source>
</evidence>
<feature type="region of interest" description="Disordered" evidence="15">
    <location>
        <begin position="557"/>
        <end position="590"/>
    </location>
</feature>
<dbReference type="PRINTS" id="PR00344">
    <property type="entry name" value="BCTRLSENSOR"/>
</dbReference>
<keyword evidence="8" id="KW-0547">Nucleotide-binding</keyword>
<feature type="compositionally biased region" description="Basic and acidic residues" evidence="15">
    <location>
        <begin position="578"/>
        <end position="590"/>
    </location>
</feature>
<dbReference type="InterPro" id="IPR047669">
    <property type="entry name" value="MtrAB_MtrB"/>
</dbReference>
<evidence type="ECO:0000256" key="3">
    <source>
        <dbReference type="ARBA" id="ARBA00012438"/>
    </source>
</evidence>
<evidence type="ECO:0000256" key="12">
    <source>
        <dbReference type="ARBA" id="ARBA00023012"/>
    </source>
</evidence>
<evidence type="ECO:0000259" key="18">
    <source>
        <dbReference type="PROSITE" id="PS50885"/>
    </source>
</evidence>
<dbReference type="PANTHER" id="PTHR43547:SF2">
    <property type="entry name" value="HYBRID SIGNAL TRANSDUCTION HISTIDINE KINASE C"/>
    <property type="match status" value="1"/>
</dbReference>
<comment type="subcellular location">
    <subcellularLocation>
        <location evidence="2">Cell membrane</location>
        <topology evidence="2">Multi-pass membrane protein</topology>
    </subcellularLocation>
</comment>
<dbReference type="InterPro" id="IPR003594">
    <property type="entry name" value="HATPase_dom"/>
</dbReference>
<evidence type="ECO:0000256" key="4">
    <source>
        <dbReference type="ARBA" id="ARBA00022475"/>
    </source>
</evidence>
<keyword evidence="7 16" id="KW-0812">Transmembrane</keyword>
<dbReference type="Gene3D" id="6.10.340.10">
    <property type="match status" value="1"/>
</dbReference>
<dbReference type="InterPro" id="IPR003660">
    <property type="entry name" value="HAMP_dom"/>
</dbReference>
<dbReference type="Gene3D" id="3.30.565.10">
    <property type="entry name" value="Histidine kinase-like ATPase, C-terminal domain"/>
    <property type="match status" value="1"/>
</dbReference>
<proteinExistence type="predicted"/>
<dbReference type="InterPro" id="IPR005467">
    <property type="entry name" value="His_kinase_dom"/>
</dbReference>
<evidence type="ECO:0000256" key="2">
    <source>
        <dbReference type="ARBA" id="ARBA00004651"/>
    </source>
</evidence>
<dbReference type="SMART" id="SM00388">
    <property type="entry name" value="HisKA"/>
    <property type="match status" value="1"/>
</dbReference>
<dbReference type="Pfam" id="PF02518">
    <property type="entry name" value="HATPase_c"/>
    <property type="match status" value="1"/>
</dbReference>
<evidence type="ECO:0000256" key="9">
    <source>
        <dbReference type="ARBA" id="ARBA00022777"/>
    </source>
</evidence>
<dbReference type="CDD" id="cd00075">
    <property type="entry name" value="HATPase"/>
    <property type="match status" value="1"/>
</dbReference>
<evidence type="ECO:0000256" key="10">
    <source>
        <dbReference type="ARBA" id="ARBA00022840"/>
    </source>
</evidence>
<evidence type="ECO:0000256" key="15">
    <source>
        <dbReference type="SAM" id="MobiDB-lite"/>
    </source>
</evidence>
<dbReference type="SUPFAM" id="SSF158472">
    <property type="entry name" value="HAMP domain-like"/>
    <property type="match status" value="1"/>
</dbReference>
<evidence type="ECO:0000256" key="13">
    <source>
        <dbReference type="ARBA" id="ARBA00023136"/>
    </source>
</evidence>
<dbReference type="SMART" id="SM00387">
    <property type="entry name" value="HATPase_c"/>
    <property type="match status" value="1"/>
</dbReference>
<dbReference type="GO" id="GO:0016301">
    <property type="term" value="F:kinase activity"/>
    <property type="evidence" value="ECO:0007669"/>
    <property type="project" value="UniProtKB-KW"/>
</dbReference>
<dbReference type="EMBL" id="BSUK01000001">
    <property type="protein sequence ID" value="GMA25165.1"/>
    <property type="molecule type" value="Genomic_DNA"/>
</dbReference>
<evidence type="ECO:0000256" key="16">
    <source>
        <dbReference type="SAM" id="Phobius"/>
    </source>
</evidence>
<keyword evidence="13 16" id="KW-0472">Membrane</keyword>
<dbReference type="EC" id="2.7.13.3" evidence="3"/>
<keyword evidence="6" id="KW-0808">Transferase</keyword>
<dbReference type="InterPro" id="IPR036890">
    <property type="entry name" value="HATPase_C_sf"/>
</dbReference>
<feature type="transmembrane region" description="Helical" evidence="16">
    <location>
        <begin position="216"/>
        <end position="239"/>
    </location>
</feature>
<evidence type="ECO:0000256" key="7">
    <source>
        <dbReference type="ARBA" id="ARBA00022692"/>
    </source>
</evidence>
<feature type="transmembrane region" description="Helical" evidence="16">
    <location>
        <begin position="40"/>
        <end position="63"/>
    </location>
</feature>
<gene>
    <name evidence="19" type="ORF">GCM10025864_29240</name>
</gene>
<dbReference type="Pfam" id="PF00512">
    <property type="entry name" value="HisKA"/>
    <property type="match status" value="1"/>
</dbReference>
<dbReference type="SMART" id="SM00304">
    <property type="entry name" value="HAMP"/>
    <property type="match status" value="1"/>
</dbReference>
<keyword evidence="5" id="KW-0597">Phosphoprotein</keyword>
<feature type="domain" description="HAMP" evidence="18">
    <location>
        <begin position="241"/>
        <end position="293"/>
    </location>
</feature>
<dbReference type="Proteomes" id="UP001157091">
    <property type="component" value="Unassembled WGS sequence"/>
</dbReference>
<evidence type="ECO:0000256" key="5">
    <source>
        <dbReference type="ARBA" id="ARBA00022553"/>
    </source>
</evidence>
<feature type="domain" description="Histidine kinase" evidence="17">
    <location>
        <begin position="308"/>
        <end position="525"/>
    </location>
</feature>
<keyword evidence="4" id="KW-1003">Cell membrane</keyword>
<evidence type="ECO:0000259" key="17">
    <source>
        <dbReference type="PROSITE" id="PS50109"/>
    </source>
</evidence>
<dbReference type="InterPro" id="IPR036097">
    <property type="entry name" value="HisK_dim/P_sf"/>
</dbReference>
<sequence>MAGRRSSRGLGVRLRLTWRRVSRWCLALPRRAVERWRASLQVRVVTTALVVGLLAILALGAYLSQSVRDGLFDRRVDQVLLESQRSTQETQSTFTSASAKDSTEVQQLLNDTVLRLQTGGSGNRDVFLLKPVGSTSAGSVTDAMSAANYLPLISDSLRSQVESGTGQYWQSVGIPLADGAVEPGVVVGSTVQVPIVGTFELYYLYSLQDDEDTLRFIQSILLLGGVVLLGLVGVSIFLVTRQVVAPVRNAARVAGRLADGHLDERLAVRGTDEMATLGRAFNGMAESLQVQIARWEELSSLQRRFVSDVSHELRTPLTTIRMAGDVLHASSEDFSPGARRSAELLRTQVDRFEELLADLLEISRFDAGAVGLEAERANLSKVVDDVVENVLTLAERKDVWVSVQLPAAPVVADLDPRRIERVVRNLVVNAIEHAEGRPVEIAVGGDDDAVAVVVRDFGVGLTEAECEHVFDRFWRADPARARTTGGTGLGLAIALEDAHLHGGWLEVWGRPSRGAAFRLTLPRRAGIQLTGSPLPLVPTSDVPRSWPAQAQVELGPMHGAGADVTSGPSALPDLTAVAHHDDAGHDEEAP</sequence>
<dbReference type="NCBIfam" id="NF040691">
    <property type="entry name" value="MtrAB_MtrB"/>
    <property type="match status" value="1"/>
</dbReference>
<comment type="caution">
    <text evidence="19">The sequence shown here is derived from an EMBL/GenBank/DDBJ whole genome shotgun (WGS) entry which is preliminary data.</text>
</comment>
<keyword evidence="11 16" id="KW-1133">Transmembrane helix</keyword>